<dbReference type="InterPro" id="IPR052895">
    <property type="entry name" value="HetReg/Transcr_Mod"/>
</dbReference>
<proteinExistence type="predicted"/>
<sequence length="497" mass="56497">MGSIYRWANHVRIWLGEASPDSAMAMELVNDCARIESPQHIIKRITREDSSAQALITLLRRPYWSRMWVFQEIVLSKRATVHCGAFQAEWSAFKRLDRLSAHTQDWAKLQGRETWVLELRKALFGIAQFCITKKQARLVTNILQPTRRLQSKDPRDKIFALLGVCDRDSFLSPDYTMSTRDLYIASTRNLIEQNQDLSILLTSGLWSPENGENIDLPSWVPDFRGASGIDIQYMAASYLNYFNAARGTHFSLPLQAKIFAPCHDILETEGILLNPVSKNVALGKGEAGRRNVLEEFAVQQTDAKVEQPTLEALFQAMIFENATFHGGTNTEERTRKRERLFRLALGFTHEAFMLRAEDSCGSALAITESIVGELCPLSEQSLIEEYLRLQREDPEQLYWLREEFKLRTEESTDSSLTTIFSTTDGYIGRSLTQIKRGDLVAILAGCRLPLILRVQEDSGCYFVVCPCYVGGVMFGELEKRFRSNSPDGLEIRKISLV</sequence>
<organism evidence="2 3">
    <name type="scientific">Colletotrichum godetiae</name>
    <dbReference type="NCBI Taxonomy" id="1209918"/>
    <lineage>
        <taxon>Eukaryota</taxon>
        <taxon>Fungi</taxon>
        <taxon>Dikarya</taxon>
        <taxon>Ascomycota</taxon>
        <taxon>Pezizomycotina</taxon>
        <taxon>Sordariomycetes</taxon>
        <taxon>Hypocreomycetidae</taxon>
        <taxon>Glomerellales</taxon>
        <taxon>Glomerellaceae</taxon>
        <taxon>Colletotrichum</taxon>
        <taxon>Colletotrichum acutatum species complex</taxon>
    </lineage>
</organism>
<dbReference type="InterPro" id="IPR010730">
    <property type="entry name" value="HET"/>
</dbReference>
<reference evidence="2" key="1">
    <citation type="submission" date="2021-06" db="EMBL/GenBank/DDBJ databases">
        <title>Comparative genomics, transcriptomics and evolutionary studies reveal genomic signatures of adaptation to plant cell wall in hemibiotrophic fungi.</title>
        <authorList>
            <consortium name="DOE Joint Genome Institute"/>
            <person name="Baroncelli R."/>
            <person name="Diaz J.F."/>
            <person name="Benocci T."/>
            <person name="Peng M."/>
            <person name="Battaglia E."/>
            <person name="Haridas S."/>
            <person name="Andreopoulos W."/>
            <person name="Labutti K."/>
            <person name="Pangilinan J."/>
            <person name="Floch G.L."/>
            <person name="Makela M.R."/>
            <person name="Henrissat B."/>
            <person name="Grigoriev I.V."/>
            <person name="Crouch J.A."/>
            <person name="De Vries R.P."/>
            <person name="Sukno S.A."/>
            <person name="Thon M.R."/>
        </authorList>
    </citation>
    <scope>NUCLEOTIDE SEQUENCE</scope>
    <source>
        <strain evidence="2">CBS 193.32</strain>
    </source>
</reference>
<gene>
    <name evidence="2" type="ORF">BDP55DRAFT_163295</name>
</gene>
<dbReference type="RefSeq" id="XP_060428863.1">
    <property type="nucleotide sequence ID" value="XM_060565702.1"/>
</dbReference>
<dbReference type="EMBL" id="JAHMHR010000023">
    <property type="protein sequence ID" value="KAK1674860.1"/>
    <property type="molecule type" value="Genomic_DNA"/>
</dbReference>
<dbReference type="Pfam" id="PF06985">
    <property type="entry name" value="HET"/>
    <property type="match status" value="1"/>
</dbReference>
<dbReference type="AlphaFoldDB" id="A0AAJ0EX37"/>
<keyword evidence="3" id="KW-1185">Reference proteome</keyword>
<name>A0AAJ0EX37_9PEZI</name>
<feature type="domain" description="Heterokaryon incompatibility" evidence="1">
    <location>
        <begin position="1"/>
        <end position="72"/>
    </location>
</feature>
<comment type="caution">
    <text evidence="2">The sequence shown here is derived from an EMBL/GenBank/DDBJ whole genome shotgun (WGS) entry which is preliminary data.</text>
</comment>
<evidence type="ECO:0000259" key="1">
    <source>
        <dbReference type="Pfam" id="PF06985"/>
    </source>
</evidence>
<dbReference type="Proteomes" id="UP001224890">
    <property type="component" value="Unassembled WGS sequence"/>
</dbReference>
<protein>
    <recommendedName>
        <fullName evidence="1">Heterokaryon incompatibility domain-containing protein</fullName>
    </recommendedName>
</protein>
<accession>A0AAJ0EX37</accession>
<evidence type="ECO:0000313" key="3">
    <source>
        <dbReference type="Proteomes" id="UP001224890"/>
    </source>
</evidence>
<dbReference type="PANTHER" id="PTHR24148:SF82">
    <property type="entry name" value="HETEROKARYON INCOMPATIBILITY DOMAIN-CONTAINING PROTEIN"/>
    <property type="match status" value="1"/>
</dbReference>
<evidence type="ECO:0000313" key="2">
    <source>
        <dbReference type="EMBL" id="KAK1674860.1"/>
    </source>
</evidence>
<dbReference type="PANTHER" id="PTHR24148">
    <property type="entry name" value="ANKYRIN REPEAT DOMAIN-CONTAINING PROTEIN 39 HOMOLOG-RELATED"/>
    <property type="match status" value="1"/>
</dbReference>
<dbReference type="Pfam" id="PF26639">
    <property type="entry name" value="Het-6_barrel"/>
    <property type="match status" value="1"/>
</dbReference>
<dbReference type="GeneID" id="85450228"/>